<gene>
    <name evidence="1" type="ORF">A2527_14460</name>
</gene>
<organism evidence="1 2">
    <name type="scientific">Candidatus Lambdaproteobacteria bacterium RIFOXYD2_FULL_50_16</name>
    <dbReference type="NCBI Taxonomy" id="1817772"/>
    <lineage>
        <taxon>Bacteria</taxon>
        <taxon>Pseudomonadati</taxon>
        <taxon>Pseudomonadota</taxon>
        <taxon>Candidatus Lambdaproteobacteria</taxon>
    </lineage>
</organism>
<dbReference type="Proteomes" id="UP000178449">
    <property type="component" value="Unassembled WGS sequence"/>
</dbReference>
<sequence>MPKADCQGGTVGSLLQPEKANAISPKAVSIRNSGIGRKILLEFFLFLSLKLEATPCQPDVQEAFKRWSNQKEPT</sequence>
<protein>
    <submittedName>
        <fullName evidence="1">Uncharacterized protein</fullName>
    </submittedName>
</protein>
<dbReference type="AlphaFoldDB" id="A0A1F6G4X9"/>
<reference evidence="1 2" key="1">
    <citation type="journal article" date="2016" name="Nat. Commun.">
        <title>Thousands of microbial genomes shed light on interconnected biogeochemical processes in an aquifer system.</title>
        <authorList>
            <person name="Anantharaman K."/>
            <person name="Brown C.T."/>
            <person name="Hug L.A."/>
            <person name="Sharon I."/>
            <person name="Castelle C.J."/>
            <person name="Probst A.J."/>
            <person name="Thomas B.C."/>
            <person name="Singh A."/>
            <person name="Wilkins M.J."/>
            <person name="Karaoz U."/>
            <person name="Brodie E.L."/>
            <person name="Williams K.H."/>
            <person name="Hubbard S.S."/>
            <person name="Banfield J.F."/>
        </authorList>
    </citation>
    <scope>NUCLEOTIDE SEQUENCE [LARGE SCALE GENOMIC DNA]</scope>
</reference>
<evidence type="ECO:0000313" key="1">
    <source>
        <dbReference type="EMBL" id="OGG93122.1"/>
    </source>
</evidence>
<proteinExistence type="predicted"/>
<dbReference type="EMBL" id="MFNE01000053">
    <property type="protein sequence ID" value="OGG93122.1"/>
    <property type="molecule type" value="Genomic_DNA"/>
</dbReference>
<evidence type="ECO:0000313" key="2">
    <source>
        <dbReference type="Proteomes" id="UP000178449"/>
    </source>
</evidence>
<name>A0A1F6G4X9_9PROT</name>
<comment type="caution">
    <text evidence="1">The sequence shown here is derived from an EMBL/GenBank/DDBJ whole genome shotgun (WGS) entry which is preliminary data.</text>
</comment>
<accession>A0A1F6G4X9</accession>